<keyword evidence="6 13" id="KW-1133">Transmembrane helix</keyword>
<dbReference type="PANTHER" id="PTHR43163">
    <property type="entry name" value="DIPEPTIDE TRANSPORT SYSTEM PERMEASE PROTEIN DPPB-RELATED"/>
    <property type="match status" value="1"/>
</dbReference>
<protein>
    <recommendedName>
        <fullName evidence="12">Nickel import system permease protein NikB</fullName>
    </recommendedName>
</protein>
<feature type="transmembrane region" description="Helical" evidence="13">
    <location>
        <begin position="227"/>
        <end position="249"/>
    </location>
</feature>
<proteinExistence type="inferred from homology"/>
<evidence type="ECO:0000259" key="14">
    <source>
        <dbReference type="PROSITE" id="PS50928"/>
    </source>
</evidence>
<keyword evidence="4" id="KW-0533">Nickel</keyword>
<comment type="subcellular location">
    <subcellularLocation>
        <location evidence="1 13">Cell membrane</location>
        <topology evidence="1 13">Multi-pass membrane protein</topology>
    </subcellularLocation>
</comment>
<dbReference type="SUPFAM" id="SSF161098">
    <property type="entry name" value="MetI-like"/>
    <property type="match status" value="1"/>
</dbReference>
<feature type="transmembrane region" description="Helical" evidence="13">
    <location>
        <begin position="12"/>
        <end position="30"/>
    </location>
</feature>
<dbReference type="Pfam" id="PF19300">
    <property type="entry name" value="BPD_transp_1_N"/>
    <property type="match status" value="1"/>
</dbReference>
<evidence type="ECO:0000256" key="11">
    <source>
        <dbReference type="ARBA" id="ARBA00038669"/>
    </source>
</evidence>
<dbReference type="CDD" id="cd06261">
    <property type="entry name" value="TM_PBP2"/>
    <property type="match status" value="1"/>
</dbReference>
<dbReference type="GO" id="GO:0015099">
    <property type="term" value="F:nickel cation transmembrane transporter activity"/>
    <property type="evidence" value="ECO:0007669"/>
    <property type="project" value="InterPro"/>
</dbReference>
<keyword evidence="5 13" id="KW-0812">Transmembrane</keyword>
<evidence type="ECO:0000313" key="15">
    <source>
        <dbReference type="EMBL" id="RNB87140.1"/>
    </source>
</evidence>
<evidence type="ECO:0000313" key="16">
    <source>
        <dbReference type="Proteomes" id="UP000271031"/>
    </source>
</evidence>
<dbReference type="NCBIfam" id="NF045470">
    <property type="entry name" value="Opp2B"/>
    <property type="match status" value="1"/>
</dbReference>
<keyword evidence="3" id="KW-1003">Cell membrane</keyword>
<evidence type="ECO:0000256" key="6">
    <source>
        <dbReference type="ARBA" id="ARBA00022989"/>
    </source>
</evidence>
<feature type="transmembrane region" description="Helical" evidence="13">
    <location>
        <begin position="173"/>
        <end position="192"/>
    </location>
</feature>
<dbReference type="GO" id="GO:0005886">
    <property type="term" value="C:plasma membrane"/>
    <property type="evidence" value="ECO:0007669"/>
    <property type="project" value="UniProtKB-SubCell"/>
</dbReference>
<keyword evidence="7" id="KW-0406">Ion transport</keyword>
<evidence type="ECO:0000256" key="13">
    <source>
        <dbReference type="RuleBase" id="RU363032"/>
    </source>
</evidence>
<evidence type="ECO:0000256" key="2">
    <source>
        <dbReference type="ARBA" id="ARBA00022448"/>
    </source>
</evidence>
<keyword evidence="16" id="KW-1185">Reference proteome</keyword>
<evidence type="ECO:0000256" key="5">
    <source>
        <dbReference type="ARBA" id="ARBA00022692"/>
    </source>
</evidence>
<evidence type="ECO:0000256" key="3">
    <source>
        <dbReference type="ARBA" id="ARBA00022475"/>
    </source>
</evidence>
<evidence type="ECO:0000256" key="7">
    <source>
        <dbReference type="ARBA" id="ARBA00023065"/>
    </source>
</evidence>
<evidence type="ECO:0000256" key="10">
    <source>
        <dbReference type="ARBA" id="ARBA00024202"/>
    </source>
</evidence>
<comment type="subunit">
    <text evidence="11">The complex is composed of two ATP-binding proteins (NikD and NikE), two transmembrane proteins (NikB and NikC) and a solute-binding protein (NikA).</text>
</comment>
<dbReference type="Gene3D" id="1.10.3720.10">
    <property type="entry name" value="MetI-like"/>
    <property type="match status" value="1"/>
</dbReference>
<dbReference type="OrthoDB" id="24153at2"/>
<comment type="similarity">
    <text evidence="10">Belongs to the binding-protein-dependent transport system permease family. OppBC subfamily.</text>
</comment>
<dbReference type="RefSeq" id="WP_122918839.1">
    <property type="nucleotide sequence ID" value="NZ_RHHQ01000012.1"/>
</dbReference>
<feature type="transmembrane region" description="Helical" evidence="13">
    <location>
        <begin position="101"/>
        <end position="120"/>
    </location>
</feature>
<feature type="transmembrane region" description="Helical" evidence="13">
    <location>
        <begin position="132"/>
        <end position="153"/>
    </location>
</feature>
<dbReference type="AlphaFoldDB" id="A0A3M8DG85"/>
<dbReference type="InterPro" id="IPR050045">
    <property type="entry name" value="Opp2B"/>
</dbReference>
<keyword evidence="2 13" id="KW-0813">Transport</keyword>
<dbReference type="Pfam" id="PF00528">
    <property type="entry name" value="BPD_transp_1"/>
    <property type="match status" value="1"/>
</dbReference>
<feature type="transmembrane region" description="Helical" evidence="13">
    <location>
        <begin position="279"/>
        <end position="299"/>
    </location>
</feature>
<dbReference type="Proteomes" id="UP000271031">
    <property type="component" value="Unassembled WGS sequence"/>
</dbReference>
<keyword evidence="9 13" id="KW-0472">Membrane</keyword>
<evidence type="ECO:0000256" key="1">
    <source>
        <dbReference type="ARBA" id="ARBA00004651"/>
    </source>
</evidence>
<reference evidence="15 16" key="1">
    <citation type="submission" date="2018-10" db="EMBL/GenBank/DDBJ databases">
        <title>Phylogenomics of Brevibacillus.</title>
        <authorList>
            <person name="Dunlap C."/>
        </authorList>
    </citation>
    <scope>NUCLEOTIDE SEQUENCE [LARGE SCALE GENOMIC DNA]</scope>
    <source>
        <strain evidence="15 16">JCM 15716</strain>
    </source>
</reference>
<evidence type="ECO:0000256" key="12">
    <source>
        <dbReference type="ARBA" id="ARBA00044774"/>
    </source>
</evidence>
<dbReference type="InterPro" id="IPR000515">
    <property type="entry name" value="MetI-like"/>
</dbReference>
<accession>A0A3M8DG85</accession>
<comment type="caution">
    <text evidence="15">The sequence shown here is derived from an EMBL/GenBank/DDBJ whole genome shotgun (WGS) entry which is preliminary data.</text>
</comment>
<feature type="domain" description="ABC transmembrane type-1" evidence="14">
    <location>
        <begin position="95"/>
        <end position="296"/>
    </location>
</feature>
<sequence length="312" mass="34012">MRQYLWNRLASGLLVLIGLSVFTFGLIQLIPGDPVRMMLGDKATKEQVEQLRESLGLNKPLVEQYVSYVTGIAKGDFGTSIKTGQPVLEEIMARFPATLKMALFAMAFAIVLGIALGILAAKHKDTFIDRTVLTLATLGVSLPSFWVGLLLMMLFAVKLKWFPIAGGTGLHDLVLPAATLGVYASTIICRLTRSGMLEVLSQDYIRTARAKGIGERLILFRHAFRNVLIPVVTVIGLQIASLLGGAVLIEQVFSWPGIGTLAIDAIYSRDFPMIQGTTLFMGIIYVTVNIVMDLLYGLIDPRIDISQQKAGA</sequence>
<dbReference type="PROSITE" id="PS50928">
    <property type="entry name" value="ABC_TM1"/>
    <property type="match status" value="1"/>
</dbReference>
<evidence type="ECO:0000256" key="8">
    <source>
        <dbReference type="ARBA" id="ARBA00023112"/>
    </source>
</evidence>
<dbReference type="PANTHER" id="PTHR43163:SF6">
    <property type="entry name" value="DIPEPTIDE TRANSPORT SYSTEM PERMEASE PROTEIN DPPB-RELATED"/>
    <property type="match status" value="1"/>
</dbReference>
<dbReference type="InterPro" id="IPR045621">
    <property type="entry name" value="BPD_transp_1_N"/>
</dbReference>
<gene>
    <name evidence="15" type="ORF">EDM56_15745</name>
</gene>
<evidence type="ECO:0000256" key="9">
    <source>
        <dbReference type="ARBA" id="ARBA00023136"/>
    </source>
</evidence>
<evidence type="ECO:0000256" key="4">
    <source>
        <dbReference type="ARBA" id="ARBA00022596"/>
    </source>
</evidence>
<dbReference type="InterPro" id="IPR035906">
    <property type="entry name" value="MetI-like_sf"/>
</dbReference>
<dbReference type="EMBL" id="RHHQ01000012">
    <property type="protein sequence ID" value="RNB87140.1"/>
    <property type="molecule type" value="Genomic_DNA"/>
</dbReference>
<keyword evidence="8" id="KW-0921">Nickel transport</keyword>
<name>A0A3M8DG85_9BACL</name>
<organism evidence="15 16">
    <name type="scientific">Brevibacillus fluminis</name>
    <dbReference type="NCBI Taxonomy" id="511487"/>
    <lineage>
        <taxon>Bacteria</taxon>
        <taxon>Bacillati</taxon>
        <taxon>Bacillota</taxon>
        <taxon>Bacilli</taxon>
        <taxon>Bacillales</taxon>
        <taxon>Paenibacillaceae</taxon>
        <taxon>Brevibacillus</taxon>
    </lineage>
</organism>